<evidence type="ECO:0000256" key="1">
    <source>
        <dbReference type="SAM" id="SignalP"/>
    </source>
</evidence>
<keyword evidence="1" id="KW-0732">Signal</keyword>
<evidence type="ECO:0000313" key="2">
    <source>
        <dbReference type="EMBL" id="TMQ47994.1"/>
    </source>
</evidence>
<name>A0A538S9D9_UNCEI</name>
<gene>
    <name evidence="2" type="ORF">E6K73_12845</name>
</gene>
<dbReference type="AlphaFoldDB" id="A0A538S9D9"/>
<evidence type="ECO:0000313" key="3">
    <source>
        <dbReference type="Proteomes" id="UP000320184"/>
    </source>
</evidence>
<dbReference type="EMBL" id="VBOT01000159">
    <property type="protein sequence ID" value="TMQ47994.1"/>
    <property type="molecule type" value="Genomic_DNA"/>
</dbReference>
<proteinExistence type="predicted"/>
<comment type="caution">
    <text evidence="2">The sequence shown here is derived from an EMBL/GenBank/DDBJ whole genome shotgun (WGS) entry which is preliminary data.</text>
</comment>
<feature type="chain" id="PRO_5021959213" evidence="1">
    <location>
        <begin position="19"/>
        <end position="77"/>
    </location>
</feature>
<reference evidence="2 3" key="1">
    <citation type="journal article" date="2019" name="Nat. Microbiol.">
        <title>Mediterranean grassland soil C-N compound turnover is dependent on rainfall and depth, and is mediated by genomically divergent microorganisms.</title>
        <authorList>
            <person name="Diamond S."/>
            <person name="Andeer P.F."/>
            <person name="Li Z."/>
            <person name="Crits-Christoph A."/>
            <person name="Burstein D."/>
            <person name="Anantharaman K."/>
            <person name="Lane K.R."/>
            <person name="Thomas B.C."/>
            <person name="Pan C."/>
            <person name="Northen T.R."/>
            <person name="Banfield J.F."/>
        </authorList>
    </citation>
    <scope>NUCLEOTIDE SEQUENCE [LARGE SCALE GENOMIC DNA]</scope>
    <source>
        <strain evidence="2">WS_3</strain>
    </source>
</reference>
<organism evidence="2 3">
    <name type="scientific">Eiseniibacteriota bacterium</name>
    <dbReference type="NCBI Taxonomy" id="2212470"/>
    <lineage>
        <taxon>Bacteria</taxon>
        <taxon>Candidatus Eiseniibacteriota</taxon>
    </lineage>
</organism>
<feature type="signal peptide" evidence="1">
    <location>
        <begin position="1"/>
        <end position="18"/>
    </location>
</feature>
<protein>
    <submittedName>
        <fullName evidence="2">Uncharacterized protein</fullName>
    </submittedName>
</protein>
<sequence>MYRVLGLLALLLALPLHATATARANEPRAAHPGRPRTSVVDNGQRIDVNNISMFVTNTGSFAWDKTTSAAGLEFPRG</sequence>
<dbReference type="Proteomes" id="UP000320184">
    <property type="component" value="Unassembled WGS sequence"/>
</dbReference>
<feature type="non-terminal residue" evidence="2">
    <location>
        <position position="77"/>
    </location>
</feature>
<accession>A0A538S9D9</accession>